<dbReference type="AlphaFoldDB" id="A0AAV4Q0X9"/>
<comment type="caution">
    <text evidence="1">The sequence shown here is derived from an EMBL/GenBank/DDBJ whole genome shotgun (WGS) entry which is preliminary data.</text>
</comment>
<keyword evidence="2" id="KW-1185">Reference proteome</keyword>
<evidence type="ECO:0000313" key="1">
    <source>
        <dbReference type="EMBL" id="GIY01847.1"/>
    </source>
</evidence>
<proteinExistence type="predicted"/>
<dbReference type="Proteomes" id="UP001054945">
    <property type="component" value="Unassembled WGS sequence"/>
</dbReference>
<dbReference type="EMBL" id="BPLR01005376">
    <property type="protein sequence ID" value="GIY01847.1"/>
    <property type="molecule type" value="Genomic_DNA"/>
</dbReference>
<accession>A0AAV4Q0X9</accession>
<gene>
    <name evidence="1" type="ORF">CEXT_129401</name>
</gene>
<reference evidence="1 2" key="1">
    <citation type="submission" date="2021-06" db="EMBL/GenBank/DDBJ databases">
        <title>Caerostris extrusa draft genome.</title>
        <authorList>
            <person name="Kono N."/>
            <person name="Arakawa K."/>
        </authorList>
    </citation>
    <scope>NUCLEOTIDE SEQUENCE [LARGE SCALE GENOMIC DNA]</scope>
</reference>
<sequence>MITNPHHTNQDKSLTLRLRHHGRIENKQKDNGSCSVAALLAGRGHPSRLTLPPEGQHLGGEISVFVLHSLSICGIYLTV</sequence>
<organism evidence="1 2">
    <name type="scientific">Caerostris extrusa</name>
    <name type="common">Bark spider</name>
    <name type="synonym">Caerostris bankana</name>
    <dbReference type="NCBI Taxonomy" id="172846"/>
    <lineage>
        <taxon>Eukaryota</taxon>
        <taxon>Metazoa</taxon>
        <taxon>Ecdysozoa</taxon>
        <taxon>Arthropoda</taxon>
        <taxon>Chelicerata</taxon>
        <taxon>Arachnida</taxon>
        <taxon>Araneae</taxon>
        <taxon>Araneomorphae</taxon>
        <taxon>Entelegynae</taxon>
        <taxon>Araneoidea</taxon>
        <taxon>Araneidae</taxon>
        <taxon>Caerostris</taxon>
    </lineage>
</organism>
<protein>
    <submittedName>
        <fullName evidence="1">Uncharacterized protein</fullName>
    </submittedName>
</protein>
<evidence type="ECO:0000313" key="2">
    <source>
        <dbReference type="Proteomes" id="UP001054945"/>
    </source>
</evidence>
<name>A0AAV4Q0X9_CAEEX</name>